<dbReference type="GO" id="GO:0003682">
    <property type="term" value="F:chromatin binding"/>
    <property type="evidence" value="ECO:0007669"/>
    <property type="project" value="EnsemblFungi"/>
</dbReference>
<dbReference type="GO" id="GO:0006397">
    <property type="term" value="P:mRNA processing"/>
    <property type="evidence" value="ECO:0007669"/>
    <property type="project" value="UniProtKB-UniRule"/>
</dbReference>
<reference evidence="8 9" key="1">
    <citation type="journal article" date="2013" name="Curr. Biol.">
        <title>Shared signatures of parasitism and phylogenomics unite Cryptomycota and microsporidia.</title>
        <authorList>
            <person name="James T.Y."/>
            <person name="Pelin A."/>
            <person name="Bonen L."/>
            <person name="Ahrendt S."/>
            <person name="Sain D."/>
            <person name="Corradi N."/>
            <person name="Stajich J.E."/>
        </authorList>
    </citation>
    <scope>NUCLEOTIDE SEQUENCE [LARGE SCALE GENOMIC DNA]</scope>
    <source>
        <strain evidence="8 9">CSF55</strain>
    </source>
</reference>
<dbReference type="GO" id="GO:0003729">
    <property type="term" value="F:mRNA binding"/>
    <property type="evidence" value="ECO:0007669"/>
    <property type="project" value="EnsemblFungi"/>
</dbReference>
<evidence type="ECO:0000256" key="6">
    <source>
        <dbReference type="RuleBase" id="RU365047"/>
    </source>
</evidence>
<dbReference type="Proteomes" id="UP000030755">
    <property type="component" value="Unassembled WGS sequence"/>
</dbReference>
<dbReference type="OrthoDB" id="10263346at2759"/>
<dbReference type="InterPro" id="IPR001163">
    <property type="entry name" value="Sm_dom_euk/arc"/>
</dbReference>
<dbReference type="InterPro" id="IPR047575">
    <property type="entry name" value="Sm"/>
</dbReference>
<evidence type="ECO:0000256" key="3">
    <source>
        <dbReference type="ARBA" id="ARBA00022664"/>
    </source>
</evidence>
<comment type="similarity">
    <text evidence="1 6">Belongs to the snRNP Sm proteins family.</text>
</comment>
<dbReference type="PANTHER" id="PTHR15588">
    <property type="entry name" value="LSM1"/>
    <property type="match status" value="1"/>
</dbReference>
<dbReference type="InterPro" id="IPR034104">
    <property type="entry name" value="Lsm1"/>
</dbReference>
<comment type="subunit">
    <text evidence="6">Component of the heptameric LSM1-LSM7 complex that forms a seven-membered ring structure with a donut shape.</text>
</comment>
<dbReference type="GO" id="GO:0000932">
    <property type="term" value="C:P-body"/>
    <property type="evidence" value="ECO:0007669"/>
    <property type="project" value="UniProtKB-SubCell"/>
</dbReference>
<evidence type="ECO:0000256" key="1">
    <source>
        <dbReference type="ARBA" id="ARBA00006850"/>
    </source>
</evidence>
<comment type="function">
    <text evidence="6">Component of the cytoplasmic LSM1-LSM7 complex which is involved in mRNA degradation.</text>
</comment>
<dbReference type="Pfam" id="PF01423">
    <property type="entry name" value="LSM"/>
    <property type="match status" value="1"/>
</dbReference>
<protein>
    <recommendedName>
        <fullName evidence="6">U6 snRNA-associated Sm-like protein LSm1</fullName>
    </recommendedName>
</protein>
<gene>
    <name evidence="6" type="primary">LSM1</name>
    <name evidence="8" type="ORF">O9G_002744</name>
</gene>
<dbReference type="InterPro" id="IPR010920">
    <property type="entry name" value="LSM_dom_sf"/>
</dbReference>
<evidence type="ECO:0000313" key="8">
    <source>
        <dbReference type="EMBL" id="EPZ34680.1"/>
    </source>
</evidence>
<dbReference type="HOGENOM" id="CLU_076902_0_1_1"/>
<evidence type="ECO:0000256" key="2">
    <source>
        <dbReference type="ARBA" id="ARBA00022490"/>
    </source>
</evidence>
<comment type="subcellular location">
    <subcellularLocation>
        <location evidence="6">Cytoplasm</location>
    </subcellularLocation>
    <subcellularLocation>
        <location evidence="6">Cytoplasm</location>
        <location evidence="6">P-body</location>
    </subcellularLocation>
</comment>
<dbReference type="AlphaFoldDB" id="A0A075AWI7"/>
<dbReference type="SMART" id="SM00651">
    <property type="entry name" value="Sm"/>
    <property type="match status" value="1"/>
</dbReference>
<keyword evidence="5 6" id="KW-0687">Ribonucleoprotein</keyword>
<accession>A0A075AWI7</accession>
<evidence type="ECO:0000256" key="5">
    <source>
        <dbReference type="ARBA" id="ARBA00023274"/>
    </source>
</evidence>
<dbReference type="CDD" id="cd01728">
    <property type="entry name" value="LSm1"/>
    <property type="match status" value="1"/>
</dbReference>
<keyword evidence="4 6" id="KW-0694">RNA-binding</keyword>
<keyword evidence="2 6" id="KW-0963">Cytoplasm</keyword>
<evidence type="ECO:0000313" key="9">
    <source>
        <dbReference type="Proteomes" id="UP000030755"/>
    </source>
</evidence>
<organism evidence="8 9">
    <name type="scientific">Rozella allomycis (strain CSF55)</name>
    <dbReference type="NCBI Taxonomy" id="988480"/>
    <lineage>
        <taxon>Eukaryota</taxon>
        <taxon>Fungi</taxon>
        <taxon>Fungi incertae sedis</taxon>
        <taxon>Cryptomycota</taxon>
        <taxon>Cryptomycota incertae sedis</taxon>
        <taxon>Rozella</taxon>
    </lineage>
</organism>
<dbReference type="GO" id="GO:1990726">
    <property type="term" value="C:Lsm1-7-Pat1 complex"/>
    <property type="evidence" value="ECO:0007669"/>
    <property type="project" value="EnsemblFungi"/>
</dbReference>
<keyword evidence="9" id="KW-1185">Reference proteome</keyword>
<dbReference type="GO" id="GO:0005634">
    <property type="term" value="C:nucleus"/>
    <property type="evidence" value="ECO:0007669"/>
    <property type="project" value="EnsemblFungi"/>
</dbReference>
<feature type="domain" description="Sm" evidence="7">
    <location>
        <begin position="16"/>
        <end position="91"/>
    </location>
</feature>
<dbReference type="InterPro" id="IPR044642">
    <property type="entry name" value="PTHR15588"/>
</dbReference>
<dbReference type="GO" id="GO:1990904">
    <property type="term" value="C:ribonucleoprotein complex"/>
    <property type="evidence" value="ECO:0007669"/>
    <property type="project" value="UniProtKB-KW"/>
</dbReference>
<dbReference type="STRING" id="988480.A0A075AWI7"/>
<dbReference type="OMA" id="DQFANLM"/>
<sequence length="141" mass="16230">MNGSELPGLASLSGYLDSKIWFRLIQEKILVVLRDGRKLIGTLRSYDQFANLVLQDTVERIYVSNMFGDISRGVFVVRGENLVMLGEVADSNDEGLIRRPIEQILAEQKIELENRERIEKCKRKILHQRGFSFDPTDNDIF</sequence>
<name>A0A075AWI7_ROZAC</name>
<dbReference type="Gene3D" id="2.30.30.100">
    <property type="match status" value="1"/>
</dbReference>
<evidence type="ECO:0000259" key="7">
    <source>
        <dbReference type="PROSITE" id="PS52002"/>
    </source>
</evidence>
<dbReference type="PANTHER" id="PTHR15588:SF8">
    <property type="entry name" value="U6 SNRNA-ASSOCIATED SM-LIKE PROTEIN LSM1"/>
    <property type="match status" value="1"/>
</dbReference>
<proteinExistence type="inferred from homology"/>
<dbReference type="PROSITE" id="PS52002">
    <property type="entry name" value="SM"/>
    <property type="match status" value="1"/>
</dbReference>
<dbReference type="SUPFAM" id="SSF50182">
    <property type="entry name" value="Sm-like ribonucleoproteins"/>
    <property type="match status" value="1"/>
</dbReference>
<dbReference type="EMBL" id="KE560926">
    <property type="protein sequence ID" value="EPZ34680.1"/>
    <property type="molecule type" value="Genomic_DNA"/>
</dbReference>
<evidence type="ECO:0000256" key="4">
    <source>
        <dbReference type="ARBA" id="ARBA00022884"/>
    </source>
</evidence>
<dbReference type="GO" id="GO:0000290">
    <property type="term" value="P:deadenylation-dependent decapping of nuclear-transcribed mRNA"/>
    <property type="evidence" value="ECO:0007669"/>
    <property type="project" value="EnsemblFungi"/>
</dbReference>
<keyword evidence="3 6" id="KW-0507">mRNA processing</keyword>